<reference evidence="1" key="1">
    <citation type="submission" date="2018-02" db="EMBL/GenBank/DDBJ databases">
        <title>Rhizophora mucronata_Transcriptome.</title>
        <authorList>
            <person name="Meera S.P."/>
            <person name="Sreeshan A."/>
            <person name="Augustine A."/>
        </authorList>
    </citation>
    <scope>NUCLEOTIDE SEQUENCE</scope>
    <source>
        <tissue evidence="1">Leaf</tissue>
    </source>
</reference>
<accession>A0A2P2JFX1</accession>
<evidence type="ECO:0000313" key="1">
    <source>
        <dbReference type="EMBL" id="MBW92378.1"/>
    </source>
</evidence>
<dbReference type="EMBL" id="GGEC01011895">
    <property type="protein sequence ID" value="MBW92378.1"/>
    <property type="molecule type" value="Transcribed_RNA"/>
</dbReference>
<organism evidence="1">
    <name type="scientific">Rhizophora mucronata</name>
    <name type="common">Asiatic mangrove</name>
    <dbReference type="NCBI Taxonomy" id="61149"/>
    <lineage>
        <taxon>Eukaryota</taxon>
        <taxon>Viridiplantae</taxon>
        <taxon>Streptophyta</taxon>
        <taxon>Embryophyta</taxon>
        <taxon>Tracheophyta</taxon>
        <taxon>Spermatophyta</taxon>
        <taxon>Magnoliopsida</taxon>
        <taxon>eudicotyledons</taxon>
        <taxon>Gunneridae</taxon>
        <taxon>Pentapetalae</taxon>
        <taxon>rosids</taxon>
        <taxon>fabids</taxon>
        <taxon>Malpighiales</taxon>
        <taxon>Rhizophoraceae</taxon>
        <taxon>Rhizophora</taxon>
    </lineage>
</organism>
<sequence>MASRNISTALRILSFTRQEIPALASFVFCCHCCDSQLWSLHSKMSEAFQTELTSEHGAWNLPNWSHLWLSAL</sequence>
<name>A0A2P2JFX1_RHIMU</name>
<proteinExistence type="predicted"/>
<dbReference type="AlphaFoldDB" id="A0A2P2JFX1"/>
<protein>
    <submittedName>
        <fullName evidence="1">Uncharacterized protein</fullName>
    </submittedName>
</protein>